<evidence type="ECO:0000259" key="5">
    <source>
        <dbReference type="SMART" id="SM00062"/>
    </source>
</evidence>
<evidence type="ECO:0000256" key="2">
    <source>
        <dbReference type="ARBA" id="ARBA00022448"/>
    </source>
</evidence>
<gene>
    <name evidence="6" type="ORF">ACFPPC_19355</name>
</gene>
<dbReference type="Proteomes" id="UP001596104">
    <property type="component" value="Unassembled WGS sequence"/>
</dbReference>
<keyword evidence="2" id="KW-0813">Transport</keyword>
<keyword evidence="7" id="KW-1185">Reference proteome</keyword>
<dbReference type="Pfam" id="PF00497">
    <property type="entry name" value="SBP_bac_3"/>
    <property type="match status" value="1"/>
</dbReference>
<evidence type="ECO:0000313" key="7">
    <source>
        <dbReference type="Proteomes" id="UP001596104"/>
    </source>
</evidence>
<dbReference type="PANTHER" id="PTHR30085">
    <property type="entry name" value="AMINO ACID ABC TRANSPORTER PERMEASE"/>
    <property type="match status" value="1"/>
</dbReference>
<dbReference type="SUPFAM" id="SSF53850">
    <property type="entry name" value="Periplasmic binding protein-like II"/>
    <property type="match status" value="1"/>
</dbReference>
<evidence type="ECO:0000256" key="4">
    <source>
        <dbReference type="SAM" id="SignalP"/>
    </source>
</evidence>
<protein>
    <submittedName>
        <fullName evidence="6">Amino acid ABC transporter substrate-binding protein</fullName>
    </submittedName>
</protein>
<dbReference type="SMART" id="SM00062">
    <property type="entry name" value="PBPb"/>
    <property type="match status" value="1"/>
</dbReference>
<evidence type="ECO:0000313" key="6">
    <source>
        <dbReference type="EMBL" id="MFC5394799.1"/>
    </source>
</evidence>
<dbReference type="InterPro" id="IPR001638">
    <property type="entry name" value="Solute-binding_3/MltF_N"/>
</dbReference>
<dbReference type="Gene3D" id="3.40.190.10">
    <property type="entry name" value="Periplasmic binding protein-like II"/>
    <property type="match status" value="2"/>
</dbReference>
<feature type="signal peptide" evidence="4">
    <location>
        <begin position="1"/>
        <end position="27"/>
    </location>
</feature>
<dbReference type="EMBL" id="JBHSLV010000033">
    <property type="protein sequence ID" value="MFC5394799.1"/>
    <property type="molecule type" value="Genomic_DNA"/>
</dbReference>
<accession>A0ABW0HFS7</accession>
<organism evidence="6 7">
    <name type="scientific">Bosea vestrisii</name>
    <dbReference type="NCBI Taxonomy" id="151416"/>
    <lineage>
        <taxon>Bacteria</taxon>
        <taxon>Pseudomonadati</taxon>
        <taxon>Pseudomonadota</taxon>
        <taxon>Alphaproteobacteria</taxon>
        <taxon>Hyphomicrobiales</taxon>
        <taxon>Boseaceae</taxon>
        <taxon>Bosea</taxon>
    </lineage>
</organism>
<comment type="similarity">
    <text evidence="1">Belongs to the bacterial solute-binding protein 3 family.</text>
</comment>
<evidence type="ECO:0000256" key="1">
    <source>
        <dbReference type="ARBA" id="ARBA00010333"/>
    </source>
</evidence>
<sequence length="347" mass="37911">MKKIARAALLAAAVAGIASSASHEARAQASRETLKTVQGRGVLNCGIGTGLAGFGIADASGTWRGMNIDFCQAVAAAVLKDAGKVKFVSLSSKDRFTALQTGESDFIAATTTWTMSRDTQLGLNFRPVYYYDGQGFMVKKATGIKSAKELSGASICIQQGTTTELNTADYFRKNNMKFEPVTFATNNEATEAYESGRCDAFTTDQSVLYSERMRFKKPDDHLVLPETISKEPLGYIVRHGDDQWLDVISWAHYALLTAEELGVTQANVDEMREKSENPDVRRLLGKEGTFGQALGLDNDWAYRIVKAVGNYGESFERNLGQQSLLKIARGQNALWSNGGLQYAPPIR</sequence>
<reference evidence="7" key="1">
    <citation type="journal article" date="2019" name="Int. J. Syst. Evol. Microbiol.">
        <title>The Global Catalogue of Microorganisms (GCM) 10K type strain sequencing project: providing services to taxonomists for standard genome sequencing and annotation.</title>
        <authorList>
            <consortium name="The Broad Institute Genomics Platform"/>
            <consortium name="The Broad Institute Genome Sequencing Center for Infectious Disease"/>
            <person name="Wu L."/>
            <person name="Ma J."/>
        </authorList>
    </citation>
    <scope>NUCLEOTIDE SEQUENCE [LARGE SCALE GENOMIC DNA]</scope>
    <source>
        <strain evidence="7">CGMCC 1.16326</strain>
    </source>
</reference>
<keyword evidence="3 4" id="KW-0732">Signal</keyword>
<dbReference type="CDD" id="cd13692">
    <property type="entry name" value="PBP2_BztA"/>
    <property type="match status" value="1"/>
</dbReference>
<feature type="domain" description="Solute-binding protein family 3/N-terminal" evidence="5">
    <location>
        <begin position="42"/>
        <end position="271"/>
    </location>
</feature>
<dbReference type="RefSeq" id="WP_377010327.1">
    <property type="nucleotide sequence ID" value="NZ_JBHSLV010000033.1"/>
</dbReference>
<dbReference type="PANTHER" id="PTHR30085:SF7">
    <property type="entry name" value="AMINO-ACID ABC TRANSPORTER-BINDING PROTEIN YHDW-RELATED"/>
    <property type="match status" value="1"/>
</dbReference>
<proteinExistence type="inferred from homology"/>
<evidence type="ECO:0000256" key="3">
    <source>
        <dbReference type="ARBA" id="ARBA00022729"/>
    </source>
</evidence>
<dbReference type="InterPro" id="IPR051455">
    <property type="entry name" value="Bact_solute-bind_prot3"/>
</dbReference>
<name>A0ABW0HFS7_9HYPH</name>
<comment type="caution">
    <text evidence="6">The sequence shown here is derived from an EMBL/GenBank/DDBJ whole genome shotgun (WGS) entry which is preliminary data.</text>
</comment>
<feature type="chain" id="PRO_5046910809" evidence="4">
    <location>
        <begin position="28"/>
        <end position="347"/>
    </location>
</feature>